<dbReference type="RefSeq" id="WP_224140324.1">
    <property type="nucleotide sequence ID" value="NZ_JAIQUM010000043.1"/>
</dbReference>
<reference evidence="1" key="1">
    <citation type="submission" date="2024-05" db="EMBL/GenBank/DDBJ databases">
        <title>Metabacillus sp. nov., isolated from the rhizosphere soil of tomato plants.</title>
        <authorList>
            <person name="Ma R."/>
        </authorList>
    </citation>
    <scope>NUCLEOTIDE SEQUENCE</scope>
    <source>
        <strain evidence="1">DBTR6</strain>
    </source>
</reference>
<evidence type="ECO:0008006" key="3">
    <source>
        <dbReference type="Google" id="ProtNLM"/>
    </source>
</evidence>
<accession>A0ABS7UVI0</accession>
<sequence length="107" mass="12397">MGKIETNDNQDQESLLKQITSKYIQEQLEKLNNTEKDNNSSIYLESDTLNMLMVYLLMKKEARNNDKTANRNESELVPDELIEALDSIIVTNQKSFNEIISLLKKET</sequence>
<gene>
    <name evidence="1" type="ORF">K9V48_17430</name>
</gene>
<name>A0ABS7UVI0_9BACI</name>
<dbReference type="Proteomes" id="UP001165287">
    <property type="component" value="Unassembled WGS sequence"/>
</dbReference>
<proteinExistence type="predicted"/>
<comment type="caution">
    <text evidence="1">The sequence shown here is derived from an EMBL/GenBank/DDBJ whole genome shotgun (WGS) entry which is preliminary data.</text>
</comment>
<protein>
    <recommendedName>
        <fullName evidence="3">IDEAL domain-containing protein</fullName>
    </recommendedName>
</protein>
<keyword evidence="2" id="KW-1185">Reference proteome</keyword>
<evidence type="ECO:0000313" key="2">
    <source>
        <dbReference type="Proteomes" id="UP001165287"/>
    </source>
</evidence>
<organism evidence="1 2">
    <name type="scientific">Metabacillus rhizolycopersici</name>
    <dbReference type="NCBI Taxonomy" id="2875709"/>
    <lineage>
        <taxon>Bacteria</taxon>
        <taxon>Bacillati</taxon>
        <taxon>Bacillota</taxon>
        <taxon>Bacilli</taxon>
        <taxon>Bacillales</taxon>
        <taxon>Bacillaceae</taxon>
        <taxon>Metabacillus</taxon>
    </lineage>
</organism>
<dbReference type="EMBL" id="JAIQUM010000043">
    <property type="protein sequence ID" value="MBZ5751983.1"/>
    <property type="molecule type" value="Genomic_DNA"/>
</dbReference>
<evidence type="ECO:0000313" key="1">
    <source>
        <dbReference type="EMBL" id="MBZ5751983.1"/>
    </source>
</evidence>